<organism evidence="1 2">
    <name type="scientific">Vespula maculifrons</name>
    <name type="common">Eastern yellow jacket</name>
    <name type="synonym">Wasp</name>
    <dbReference type="NCBI Taxonomy" id="7453"/>
    <lineage>
        <taxon>Eukaryota</taxon>
        <taxon>Metazoa</taxon>
        <taxon>Ecdysozoa</taxon>
        <taxon>Arthropoda</taxon>
        <taxon>Hexapoda</taxon>
        <taxon>Insecta</taxon>
        <taxon>Pterygota</taxon>
        <taxon>Neoptera</taxon>
        <taxon>Endopterygota</taxon>
        <taxon>Hymenoptera</taxon>
        <taxon>Apocrita</taxon>
        <taxon>Aculeata</taxon>
        <taxon>Vespoidea</taxon>
        <taxon>Vespidae</taxon>
        <taxon>Vespinae</taxon>
        <taxon>Vespula</taxon>
    </lineage>
</organism>
<dbReference type="EMBL" id="JAYRBN010000058">
    <property type="protein sequence ID" value="KAL2741920.1"/>
    <property type="molecule type" value="Genomic_DNA"/>
</dbReference>
<accession>A0ABD2CA36</accession>
<dbReference type="AlphaFoldDB" id="A0ABD2CA36"/>
<protein>
    <submittedName>
        <fullName evidence="1">Protein artichoke</fullName>
    </submittedName>
</protein>
<evidence type="ECO:0000313" key="1">
    <source>
        <dbReference type="EMBL" id="KAL2741920.1"/>
    </source>
</evidence>
<sequence>MNKKTSATDRFWKTSVELLQVAWKYSYITTRVSEVSRGILSSVGFCTLVGIGRQVAYLFLCDCVGPDTMGSNFHSGVECSISELSKVSANIFERVGYLVLNIIKECSVAVVNARRKEEAICRRGPHKLWLKRATIDDESFFQRITIYCNPLKWLVVLSYFSVFFTTLSFCSSVNAVIIVGFINISLFLYSRIRAPEMAAI</sequence>
<comment type="caution">
    <text evidence="1">The sequence shown here is derived from an EMBL/GenBank/DDBJ whole genome shotgun (WGS) entry which is preliminary data.</text>
</comment>
<gene>
    <name evidence="1" type="ORF">V1477_009549</name>
</gene>
<reference evidence="1 2" key="1">
    <citation type="journal article" date="2024" name="Ann. Entomol. Soc. Am.">
        <title>Genomic analyses of the southern and eastern yellowjacket wasps (Hymenoptera: Vespidae) reveal evolutionary signatures of social life.</title>
        <authorList>
            <person name="Catto M.A."/>
            <person name="Caine P.B."/>
            <person name="Orr S.E."/>
            <person name="Hunt B.G."/>
            <person name="Goodisman M.A.D."/>
        </authorList>
    </citation>
    <scope>NUCLEOTIDE SEQUENCE [LARGE SCALE GENOMIC DNA]</scope>
    <source>
        <strain evidence="1">232</strain>
        <tissue evidence="1">Head and thorax</tissue>
    </source>
</reference>
<proteinExistence type="predicted"/>
<evidence type="ECO:0000313" key="2">
    <source>
        <dbReference type="Proteomes" id="UP001607303"/>
    </source>
</evidence>
<name>A0ABD2CA36_VESMC</name>
<keyword evidence="2" id="KW-1185">Reference proteome</keyword>
<dbReference type="Proteomes" id="UP001607303">
    <property type="component" value="Unassembled WGS sequence"/>
</dbReference>